<sequence>MSRSMLAARFVVGGLTSPMLRCSFTKVNAVAKPNTFRSGSWRQFAEDARETKTWGRRRRSLKEMAMEPAGETSFQIGKAAVAGGALCGIGALCYYGLGLANKPGIVDQSMVWPEYVKERIRATYMYLGGSLAFTAASAAAVFRSPVALNLVSRGGFVAIAVSLAALIGTGEFCRSITYQPGFGPKQMAWILHTSVMGAVIAPICLLGGPILIRAAWYTAGVVGSLSAVAACAPSDKFLNMGGPLAIGLGAVFAASLGSAFLPPTTALGAGLYSISMYGGLLVFSGLLLYDTQRVVRSAETYPQYAAHPFDPVNASISIYLDVINIFIRIATMLATSNQKRK</sequence>
<keyword evidence="3 5" id="KW-1133">Transmembrane helix</keyword>
<dbReference type="Proteomes" id="UP001152798">
    <property type="component" value="Chromosome 3"/>
</dbReference>
<evidence type="ECO:0000256" key="4">
    <source>
        <dbReference type="ARBA" id="ARBA00023136"/>
    </source>
</evidence>
<dbReference type="PANTHER" id="PTHR23291:SF112">
    <property type="entry name" value="GROWTH HORMONE-INDUCIBLE TRANSMEMBRANE PROTEIN"/>
    <property type="match status" value="1"/>
</dbReference>
<evidence type="ECO:0000256" key="1">
    <source>
        <dbReference type="ARBA" id="ARBA00004141"/>
    </source>
</evidence>
<keyword evidence="2 5" id="KW-0812">Transmembrane</keyword>
<feature type="transmembrane region" description="Helical" evidence="5">
    <location>
        <begin position="244"/>
        <end position="261"/>
    </location>
</feature>
<dbReference type="OrthoDB" id="6285520at2759"/>
<reference evidence="6" key="1">
    <citation type="submission" date="2022-01" db="EMBL/GenBank/DDBJ databases">
        <authorList>
            <person name="King R."/>
        </authorList>
    </citation>
    <scope>NUCLEOTIDE SEQUENCE</scope>
</reference>
<proteinExistence type="inferred from homology"/>
<feature type="transmembrane region" description="Helical" evidence="5">
    <location>
        <begin position="267"/>
        <end position="289"/>
    </location>
</feature>
<dbReference type="InterPro" id="IPR006214">
    <property type="entry name" value="Bax_inhibitor_1-related"/>
</dbReference>
<protein>
    <recommendedName>
        <fullName evidence="8">Growth hormone-inducible transmembrane protein</fullName>
    </recommendedName>
</protein>
<dbReference type="InterPro" id="IPR035871">
    <property type="entry name" value="GHITM"/>
</dbReference>
<dbReference type="AlphaFoldDB" id="A0A9P0H7J3"/>
<feature type="transmembrane region" description="Helical" evidence="5">
    <location>
        <begin position="122"/>
        <end position="142"/>
    </location>
</feature>
<feature type="transmembrane region" description="Helical" evidence="5">
    <location>
        <begin position="79"/>
        <end position="101"/>
    </location>
</feature>
<feature type="transmembrane region" description="Helical" evidence="5">
    <location>
        <begin position="154"/>
        <end position="176"/>
    </location>
</feature>
<evidence type="ECO:0000313" key="6">
    <source>
        <dbReference type="EMBL" id="CAH1396841.1"/>
    </source>
</evidence>
<keyword evidence="7" id="KW-1185">Reference proteome</keyword>
<accession>A0A9P0H7J3</accession>
<dbReference type="GO" id="GO:0005743">
    <property type="term" value="C:mitochondrial inner membrane"/>
    <property type="evidence" value="ECO:0007669"/>
    <property type="project" value="TreeGrafter"/>
</dbReference>
<dbReference type="Pfam" id="PF01027">
    <property type="entry name" value="Bax1-I"/>
    <property type="match status" value="1"/>
</dbReference>
<evidence type="ECO:0008006" key="8">
    <source>
        <dbReference type="Google" id="ProtNLM"/>
    </source>
</evidence>
<dbReference type="EMBL" id="OV725079">
    <property type="protein sequence ID" value="CAH1396841.1"/>
    <property type="molecule type" value="Genomic_DNA"/>
</dbReference>
<dbReference type="PANTHER" id="PTHR23291">
    <property type="entry name" value="BAX INHIBITOR-RELATED"/>
    <property type="match status" value="1"/>
</dbReference>
<gene>
    <name evidence="6" type="ORF">NEZAVI_LOCUS6813</name>
</gene>
<evidence type="ECO:0000256" key="2">
    <source>
        <dbReference type="ARBA" id="ARBA00022692"/>
    </source>
</evidence>
<feature type="transmembrane region" description="Helical" evidence="5">
    <location>
        <begin position="188"/>
        <end position="208"/>
    </location>
</feature>
<evidence type="ECO:0000313" key="7">
    <source>
        <dbReference type="Proteomes" id="UP001152798"/>
    </source>
</evidence>
<comment type="similarity">
    <text evidence="5">Belongs to the BI1 family.</text>
</comment>
<feature type="transmembrane region" description="Helical" evidence="5">
    <location>
        <begin position="214"/>
        <end position="232"/>
    </location>
</feature>
<name>A0A9P0H7J3_NEZVI</name>
<keyword evidence="4 5" id="KW-0472">Membrane</keyword>
<dbReference type="CDD" id="cd10431">
    <property type="entry name" value="GHITM"/>
    <property type="match status" value="1"/>
</dbReference>
<evidence type="ECO:0000256" key="5">
    <source>
        <dbReference type="RuleBase" id="RU004379"/>
    </source>
</evidence>
<organism evidence="6 7">
    <name type="scientific">Nezara viridula</name>
    <name type="common">Southern green stink bug</name>
    <name type="synonym">Cimex viridulus</name>
    <dbReference type="NCBI Taxonomy" id="85310"/>
    <lineage>
        <taxon>Eukaryota</taxon>
        <taxon>Metazoa</taxon>
        <taxon>Ecdysozoa</taxon>
        <taxon>Arthropoda</taxon>
        <taxon>Hexapoda</taxon>
        <taxon>Insecta</taxon>
        <taxon>Pterygota</taxon>
        <taxon>Neoptera</taxon>
        <taxon>Paraneoptera</taxon>
        <taxon>Hemiptera</taxon>
        <taxon>Heteroptera</taxon>
        <taxon>Panheteroptera</taxon>
        <taxon>Pentatomomorpha</taxon>
        <taxon>Pentatomoidea</taxon>
        <taxon>Pentatomidae</taxon>
        <taxon>Pentatominae</taxon>
        <taxon>Nezara</taxon>
    </lineage>
</organism>
<evidence type="ECO:0000256" key="3">
    <source>
        <dbReference type="ARBA" id="ARBA00022989"/>
    </source>
</evidence>
<comment type="subcellular location">
    <subcellularLocation>
        <location evidence="1">Membrane</location>
        <topology evidence="1">Multi-pass membrane protein</topology>
    </subcellularLocation>
</comment>